<protein>
    <submittedName>
        <fullName evidence="1">Lysine 2,3-aminomutase family protein</fullName>
    </submittedName>
</protein>
<dbReference type="EMBL" id="AFCT01002310">
    <property type="protein sequence ID" value="EHC77384.1"/>
    <property type="molecule type" value="Genomic_DNA"/>
</dbReference>
<name>G5QT43_SALRU</name>
<sequence length="42" mass="4815">MTNPDELLHLLQIEADENLRAGQDARRLFALRVPRAFIEGQP</sequence>
<evidence type="ECO:0000313" key="1">
    <source>
        <dbReference type="EMBL" id="EHC77384.1"/>
    </source>
</evidence>
<organism evidence="1 2">
    <name type="scientific">Salmonella enterica subsp. enterica serovar Rubislaw str. A4-653</name>
    <dbReference type="NCBI Taxonomy" id="913081"/>
    <lineage>
        <taxon>Bacteria</taxon>
        <taxon>Pseudomonadati</taxon>
        <taxon>Pseudomonadota</taxon>
        <taxon>Gammaproteobacteria</taxon>
        <taxon>Enterobacterales</taxon>
        <taxon>Enterobacteriaceae</taxon>
        <taxon>Salmonella</taxon>
    </lineage>
</organism>
<dbReference type="PATRIC" id="fig|913081.3.peg.4985"/>
<comment type="caution">
    <text evidence="1">The sequence shown here is derived from an EMBL/GenBank/DDBJ whole genome shotgun (WGS) entry which is preliminary data.</text>
</comment>
<dbReference type="Proteomes" id="UP000004903">
    <property type="component" value="Unassembled WGS sequence"/>
</dbReference>
<proteinExistence type="predicted"/>
<dbReference type="AlphaFoldDB" id="G5QT43"/>
<accession>G5QT43</accession>
<reference evidence="1 2" key="1">
    <citation type="journal article" date="2011" name="BMC Genomics">
        <title>Genome sequencing reveals diversification of virulence factor content and possible host adaptation in distinct subpopulations of Salmonella enterica.</title>
        <authorList>
            <person name="den Bakker H.C."/>
            <person name="Moreno Switt A.I."/>
            <person name="Govoni G."/>
            <person name="Cummings C.A."/>
            <person name="Ranieri M.L."/>
            <person name="Degoricija L."/>
            <person name="Hoelzer K."/>
            <person name="Rodriguez-Rivera L.D."/>
            <person name="Brown S."/>
            <person name="Bolchacova E."/>
            <person name="Furtado M.R."/>
            <person name="Wiedmann M."/>
        </authorList>
    </citation>
    <scope>NUCLEOTIDE SEQUENCE [LARGE SCALE GENOMIC DNA]</scope>
    <source>
        <strain evidence="1 2">A4-653</strain>
    </source>
</reference>
<evidence type="ECO:0000313" key="2">
    <source>
        <dbReference type="Proteomes" id="UP000004903"/>
    </source>
</evidence>
<gene>
    <name evidence="1" type="ORF">LTSERUB_6423</name>
</gene>